<keyword evidence="3" id="KW-1185">Reference proteome</keyword>
<evidence type="ECO:0000313" key="3">
    <source>
        <dbReference type="Proteomes" id="UP000184611"/>
    </source>
</evidence>
<dbReference type="EMBL" id="FRYK01000005">
    <property type="protein sequence ID" value="SHO74049.1"/>
    <property type="molecule type" value="Genomic_DNA"/>
</dbReference>
<evidence type="ECO:0000259" key="1">
    <source>
        <dbReference type="Pfam" id="PF20376"/>
    </source>
</evidence>
<dbReference type="Pfam" id="PF20376">
    <property type="entry name" value="DUF6671"/>
    <property type="match status" value="1"/>
</dbReference>
<gene>
    <name evidence="2" type="ORF">SAMN05443547_2429</name>
</gene>
<sequence length="284" mass="31931">MKTNPDFFSGRRLLIVTKHQKEAVIAPLLEEALGVQCFVSKTFDTDTLGTFSGEIARKEDALTTLRKKCREGMQAEGFDLAVATEGSFGNHPTVFFAPANDELIMLVDQKHKLEVVERVLTMETNFDSSKLHTREELQAFLEKVAFPSHGVILKDADANWTTLYKGITDYDEVMERFDALVADHHSCFIETDMRALFNPTRMKTIKEVTHRLVNKLHSVCPECLFPGFGVVGAEAGLLCSSCSMPTRATSAHIYQCQHCNYESKVLYPNGKQTEDPMYCDFCNP</sequence>
<dbReference type="RefSeq" id="WP_073584806.1">
    <property type="nucleotide sequence ID" value="NZ_CBCSEA010000019.1"/>
</dbReference>
<dbReference type="STRING" id="416016.SAMN05443547_2429"/>
<dbReference type="AlphaFoldDB" id="A0A1M7ZYV9"/>
<dbReference type="OrthoDB" id="9793837at2"/>
<accession>A0A1M7ZYV9</accession>
<protein>
    <recommendedName>
        <fullName evidence="1">DUF6671 domain-containing protein</fullName>
    </recommendedName>
</protein>
<organism evidence="2 3">
    <name type="scientific">Flavobacterium cucumis</name>
    <dbReference type="NCBI Taxonomy" id="416016"/>
    <lineage>
        <taxon>Bacteria</taxon>
        <taxon>Pseudomonadati</taxon>
        <taxon>Bacteroidota</taxon>
        <taxon>Flavobacteriia</taxon>
        <taxon>Flavobacteriales</taxon>
        <taxon>Flavobacteriaceae</taxon>
        <taxon>Flavobacterium</taxon>
    </lineage>
</organism>
<name>A0A1M7ZYV9_9FLAO</name>
<evidence type="ECO:0000313" key="2">
    <source>
        <dbReference type="EMBL" id="SHO74049.1"/>
    </source>
</evidence>
<dbReference type="InterPro" id="IPR046612">
    <property type="entry name" value="DUF6671"/>
</dbReference>
<feature type="domain" description="DUF6671" evidence="1">
    <location>
        <begin position="68"/>
        <end position="284"/>
    </location>
</feature>
<proteinExistence type="predicted"/>
<dbReference type="Proteomes" id="UP000184611">
    <property type="component" value="Unassembled WGS sequence"/>
</dbReference>
<reference evidence="3" key="1">
    <citation type="submission" date="2016-12" db="EMBL/GenBank/DDBJ databases">
        <authorList>
            <person name="Varghese N."/>
            <person name="Submissions S."/>
        </authorList>
    </citation>
    <scope>NUCLEOTIDE SEQUENCE [LARGE SCALE GENOMIC DNA]</scope>
    <source>
        <strain evidence="3">DSM 18830</strain>
    </source>
</reference>